<dbReference type="CDD" id="cd00093">
    <property type="entry name" value="HTH_XRE"/>
    <property type="match status" value="1"/>
</dbReference>
<dbReference type="Pfam" id="PF01381">
    <property type="entry name" value="HTH_3"/>
    <property type="match status" value="1"/>
</dbReference>
<dbReference type="GO" id="GO:0003700">
    <property type="term" value="F:DNA-binding transcription factor activity"/>
    <property type="evidence" value="ECO:0007669"/>
    <property type="project" value="TreeGrafter"/>
</dbReference>
<evidence type="ECO:0000256" key="3">
    <source>
        <dbReference type="ARBA" id="ARBA00023163"/>
    </source>
</evidence>
<sequence>MAKTADILENFGQRVRSLRTAKGLSQEDFAHECQLDRTYMGGIERGERNVALRNIERIANALGISIAELMKGL</sequence>
<evidence type="ECO:0000313" key="6">
    <source>
        <dbReference type="Proteomes" id="UP000315017"/>
    </source>
</evidence>
<keyword evidence="1" id="KW-0805">Transcription regulation</keyword>
<dbReference type="SMART" id="SM00530">
    <property type="entry name" value="HTH_XRE"/>
    <property type="match status" value="1"/>
</dbReference>
<dbReference type="RefSeq" id="WP_145087528.1">
    <property type="nucleotide sequence ID" value="NZ_CP036274.1"/>
</dbReference>
<accession>A0A517Y921</accession>
<evidence type="ECO:0000256" key="1">
    <source>
        <dbReference type="ARBA" id="ARBA00023015"/>
    </source>
</evidence>
<dbReference type="EMBL" id="CP036274">
    <property type="protein sequence ID" value="QDU26730.1"/>
    <property type="molecule type" value="Genomic_DNA"/>
</dbReference>
<dbReference type="InterPro" id="IPR050807">
    <property type="entry name" value="TransReg_Diox_bact_type"/>
</dbReference>
<proteinExistence type="predicted"/>
<dbReference type="Proteomes" id="UP000315017">
    <property type="component" value="Chromosome"/>
</dbReference>
<feature type="domain" description="HTH cro/C1-type" evidence="4">
    <location>
        <begin position="15"/>
        <end position="69"/>
    </location>
</feature>
<reference evidence="5 6" key="1">
    <citation type="submission" date="2019-02" db="EMBL/GenBank/DDBJ databases">
        <title>Deep-cultivation of Planctomycetes and their phenomic and genomic characterization uncovers novel biology.</title>
        <authorList>
            <person name="Wiegand S."/>
            <person name="Jogler M."/>
            <person name="Boedeker C."/>
            <person name="Pinto D."/>
            <person name="Vollmers J."/>
            <person name="Rivas-Marin E."/>
            <person name="Kohn T."/>
            <person name="Peeters S.H."/>
            <person name="Heuer A."/>
            <person name="Rast P."/>
            <person name="Oberbeckmann S."/>
            <person name="Bunk B."/>
            <person name="Jeske O."/>
            <person name="Meyerdierks A."/>
            <person name="Storesund J.E."/>
            <person name="Kallscheuer N."/>
            <person name="Luecker S."/>
            <person name="Lage O.M."/>
            <person name="Pohl T."/>
            <person name="Merkel B.J."/>
            <person name="Hornburger P."/>
            <person name="Mueller R.-W."/>
            <person name="Bruemmer F."/>
            <person name="Labrenz M."/>
            <person name="Spormann A.M."/>
            <person name="Op den Camp H."/>
            <person name="Overmann J."/>
            <person name="Amann R."/>
            <person name="Jetten M.S.M."/>
            <person name="Mascher T."/>
            <person name="Medema M.H."/>
            <person name="Devos D.P."/>
            <person name="Kaster A.-K."/>
            <person name="Ovreas L."/>
            <person name="Rohde M."/>
            <person name="Galperin M.Y."/>
            <person name="Jogler C."/>
        </authorList>
    </citation>
    <scope>NUCLEOTIDE SEQUENCE [LARGE SCALE GENOMIC DNA]</scope>
    <source>
        <strain evidence="5 6">ETA_A8</strain>
    </source>
</reference>
<dbReference type="GO" id="GO:0003677">
    <property type="term" value="F:DNA binding"/>
    <property type="evidence" value="ECO:0007669"/>
    <property type="project" value="UniProtKB-KW"/>
</dbReference>
<evidence type="ECO:0000259" key="4">
    <source>
        <dbReference type="PROSITE" id="PS50943"/>
    </source>
</evidence>
<keyword evidence="2" id="KW-0238">DNA-binding</keyword>
<protein>
    <submittedName>
        <fullName evidence="5">Anaerobic benzoate catabolism transcriptional regulator</fullName>
    </submittedName>
</protein>
<dbReference type="GO" id="GO:0005829">
    <property type="term" value="C:cytosol"/>
    <property type="evidence" value="ECO:0007669"/>
    <property type="project" value="TreeGrafter"/>
</dbReference>
<gene>
    <name evidence="5" type="ORF">ETAA8_18110</name>
</gene>
<evidence type="ECO:0000313" key="5">
    <source>
        <dbReference type="EMBL" id="QDU26730.1"/>
    </source>
</evidence>
<dbReference type="OrthoDB" id="9814553at2"/>
<keyword evidence="6" id="KW-1185">Reference proteome</keyword>
<dbReference type="PANTHER" id="PTHR46797:SF23">
    <property type="entry name" value="HTH-TYPE TRANSCRIPTIONAL REGULATOR SUTR"/>
    <property type="match status" value="1"/>
</dbReference>
<dbReference type="KEGG" id="aagg:ETAA8_18110"/>
<dbReference type="PROSITE" id="PS50943">
    <property type="entry name" value="HTH_CROC1"/>
    <property type="match status" value="1"/>
</dbReference>
<dbReference type="PANTHER" id="PTHR46797">
    <property type="entry name" value="HTH-TYPE TRANSCRIPTIONAL REGULATOR"/>
    <property type="match status" value="1"/>
</dbReference>
<dbReference type="InterPro" id="IPR010982">
    <property type="entry name" value="Lambda_DNA-bd_dom_sf"/>
</dbReference>
<organism evidence="5 6">
    <name type="scientific">Anatilimnocola aggregata</name>
    <dbReference type="NCBI Taxonomy" id="2528021"/>
    <lineage>
        <taxon>Bacteria</taxon>
        <taxon>Pseudomonadati</taxon>
        <taxon>Planctomycetota</taxon>
        <taxon>Planctomycetia</taxon>
        <taxon>Pirellulales</taxon>
        <taxon>Pirellulaceae</taxon>
        <taxon>Anatilimnocola</taxon>
    </lineage>
</organism>
<keyword evidence="3" id="KW-0804">Transcription</keyword>
<dbReference type="AlphaFoldDB" id="A0A517Y921"/>
<name>A0A517Y921_9BACT</name>
<dbReference type="Gene3D" id="1.10.260.40">
    <property type="entry name" value="lambda repressor-like DNA-binding domains"/>
    <property type="match status" value="1"/>
</dbReference>
<evidence type="ECO:0000256" key="2">
    <source>
        <dbReference type="ARBA" id="ARBA00023125"/>
    </source>
</evidence>
<dbReference type="InterPro" id="IPR001387">
    <property type="entry name" value="Cro/C1-type_HTH"/>
</dbReference>
<dbReference type="SUPFAM" id="SSF47413">
    <property type="entry name" value="lambda repressor-like DNA-binding domains"/>
    <property type="match status" value="1"/>
</dbReference>